<comment type="catalytic activity">
    <reaction evidence="3">
        <text>[protein]-L-glutamate 5-O-methyl ester + H2O = L-glutamyl-[protein] + methanol + H(+)</text>
        <dbReference type="Rhea" id="RHEA:23236"/>
        <dbReference type="Rhea" id="RHEA-COMP:10208"/>
        <dbReference type="Rhea" id="RHEA-COMP:10311"/>
        <dbReference type="ChEBI" id="CHEBI:15377"/>
        <dbReference type="ChEBI" id="CHEBI:15378"/>
        <dbReference type="ChEBI" id="CHEBI:17790"/>
        <dbReference type="ChEBI" id="CHEBI:29973"/>
        <dbReference type="ChEBI" id="CHEBI:82795"/>
        <dbReference type="EC" id="3.1.1.61"/>
    </reaction>
</comment>
<sequence>MEENNRVTHPRIVVIGGSAGSLRTILEILPNLEPKLQAAIIIVLHRHHVYDSTLTDLLAIKTTLPVKEAEEKEDIQPGTIYIAPSDYHLLVESDYSLSLDYSEKVNYSRPSIDVTLSSAAPVCGARMAALLLSGGNNDGTDGLDEVQSFGGTIAVQDPIDAEVDYMPKHALQTLQVPFVLKNHEMADFINRFAAEDLV</sequence>
<dbReference type="SUPFAM" id="SSF52738">
    <property type="entry name" value="Methylesterase CheB, C-terminal domain"/>
    <property type="match status" value="1"/>
</dbReference>
<dbReference type="CDD" id="cd16433">
    <property type="entry name" value="CheB"/>
    <property type="match status" value="1"/>
</dbReference>
<name>A0ABY6J0J8_9BACT</name>
<evidence type="ECO:0000259" key="5">
    <source>
        <dbReference type="PROSITE" id="PS50122"/>
    </source>
</evidence>
<protein>
    <recommendedName>
        <fullName evidence="2">protein-glutamate methylesterase</fullName>
        <ecNumber evidence="2">3.1.1.61</ecNumber>
    </recommendedName>
</protein>
<dbReference type="InterPro" id="IPR000673">
    <property type="entry name" value="Sig_transdc_resp-reg_Me-estase"/>
</dbReference>
<dbReference type="PANTHER" id="PTHR42872:SF6">
    <property type="entry name" value="PROTEIN-GLUTAMATE METHYLESTERASE_PROTEIN-GLUTAMINE GLUTAMINASE"/>
    <property type="match status" value="1"/>
</dbReference>
<feature type="domain" description="CheB-type methylesterase" evidence="5">
    <location>
        <begin position="6"/>
        <end position="171"/>
    </location>
</feature>
<evidence type="ECO:0000256" key="1">
    <source>
        <dbReference type="ARBA" id="ARBA00022801"/>
    </source>
</evidence>
<reference evidence="6" key="1">
    <citation type="submission" date="2022-10" db="EMBL/GenBank/DDBJ databases">
        <title>Chitinophaga sp. nov., isolated from soil.</title>
        <authorList>
            <person name="Jeon C.O."/>
        </authorList>
    </citation>
    <scope>NUCLEOTIDE SEQUENCE</scope>
    <source>
        <strain evidence="6">R8</strain>
    </source>
</reference>
<dbReference type="Gene3D" id="3.40.50.180">
    <property type="entry name" value="Methylesterase CheB, C-terminal domain"/>
    <property type="match status" value="1"/>
</dbReference>
<evidence type="ECO:0000256" key="2">
    <source>
        <dbReference type="ARBA" id="ARBA00039140"/>
    </source>
</evidence>
<dbReference type="PROSITE" id="PS50122">
    <property type="entry name" value="CHEB"/>
    <property type="match status" value="1"/>
</dbReference>
<organism evidence="6 7">
    <name type="scientific">Chitinophaga horti</name>
    <dbReference type="NCBI Taxonomy" id="2920382"/>
    <lineage>
        <taxon>Bacteria</taxon>
        <taxon>Pseudomonadati</taxon>
        <taxon>Bacteroidota</taxon>
        <taxon>Chitinophagia</taxon>
        <taxon>Chitinophagales</taxon>
        <taxon>Chitinophagaceae</taxon>
        <taxon>Chitinophaga</taxon>
    </lineage>
</organism>
<dbReference type="Proteomes" id="UP001162741">
    <property type="component" value="Chromosome"/>
</dbReference>
<dbReference type="Pfam" id="PF01339">
    <property type="entry name" value="CheB_methylest"/>
    <property type="match status" value="1"/>
</dbReference>
<dbReference type="RefSeq" id="WP_244845043.1">
    <property type="nucleotide sequence ID" value="NZ_CP107006.1"/>
</dbReference>
<dbReference type="PANTHER" id="PTHR42872">
    <property type="entry name" value="PROTEIN-GLUTAMATE METHYLESTERASE/PROTEIN-GLUTAMINE GLUTAMINASE"/>
    <property type="match status" value="1"/>
</dbReference>
<evidence type="ECO:0000313" key="6">
    <source>
        <dbReference type="EMBL" id="UYQ93177.1"/>
    </source>
</evidence>
<feature type="active site" evidence="4">
    <location>
        <position position="45"/>
    </location>
</feature>
<evidence type="ECO:0000256" key="3">
    <source>
        <dbReference type="ARBA" id="ARBA00048267"/>
    </source>
</evidence>
<dbReference type="EC" id="3.1.1.61" evidence="2"/>
<keyword evidence="7" id="KW-1185">Reference proteome</keyword>
<keyword evidence="4" id="KW-0145">Chemotaxis</keyword>
<evidence type="ECO:0000313" key="7">
    <source>
        <dbReference type="Proteomes" id="UP001162741"/>
    </source>
</evidence>
<accession>A0ABY6J0J8</accession>
<gene>
    <name evidence="6" type="ORF">MKQ68_24140</name>
</gene>
<dbReference type="InterPro" id="IPR035909">
    <property type="entry name" value="CheB_C"/>
</dbReference>
<proteinExistence type="predicted"/>
<evidence type="ECO:0000256" key="4">
    <source>
        <dbReference type="PROSITE-ProRule" id="PRU00050"/>
    </source>
</evidence>
<keyword evidence="1 4" id="KW-0378">Hydrolase</keyword>
<feature type="active site" evidence="4">
    <location>
        <position position="138"/>
    </location>
</feature>
<dbReference type="EMBL" id="CP107006">
    <property type="protein sequence ID" value="UYQ93177.1"/>
    <property type="molecule type" value="Genomic_DNA"/>
</dbReference>
<feature type="active site" evidence="4">
    <location>
        <position position="18"/>
    </location>
</feature>